<dbReference type="Ensembl" id="ENSCINT00000031252.1">
    <property type="protein sequence ID" value="ENSCINP00000031949.1"/>
    <property type="gene ID" value="ENSCING00000018190.1"/>
</dbReference>
<evidence type="ECO:0000313" key="2">
    <source>
        <dbReference type="Proteomes" id="UP000008144"/>
    </source>
</evidence>
<reference evidence="1" key="3">
    <citation type="submission" date="2025-09" db="UniProtKB">
        <authorList>
            <consortium name="Ensembl"/>
        </authorList>
    </citation>
    <scope>IDENTIFICATION</scope>
</reference>
<keyword evidence="2" id="KW-1185">Reference proteome</keyword>
<proteinExistence type="predicted"/>
<protein>
    <submittedName>
        <fullName evidence="1">Uncharacterized protein</fullName>
    </submittedName>
</protein>
<evidence type="ECO:0000313" key="1">
    <source>
        <dbReference type="Ensembl" id="ENSCINP00000031949.1"/>
    </source>
</evidence>
<reference evidence="1" key="2">
    <citation type="submission" date="2025-08" db="UniProtKB">
        <authorList>
            <consortium name="Ensembl"/>
        </authorList>
    </citation>
    <scope>IDENTIFICATION</scope>
</reference>
<name>H2XQL5_CIOIN</name>
<dbReference type="AlphaFoldDB" id="H2XQL5"/>
<accession>H2XQL5</accession>
<organism evidence="1 2">
    <name type="scientific">Ciona intestinalis</name>
    <name type="common">Transparent sea squirt</name>
    <name type="synonym">Ascidia intestinalis</name>
    <dbReference type="NCBI Taxonomy" id="7719"/>
    <lineage>
        <taxon>Eukaryota</taxon>
        <taxon>Metazoa</taxon>
        <taxon>Chordata</taxon>
        <taxon>Tunicata</taxon>
        <taxon>Ascidiacea</taxon>
        <taxon>Phlebobranchia</taxon>
        <taxon>Cionidae</taxon>
        <taxon>Ciona</taxon>
    </lineage>
</organism>
<dbReference type="Proteomes" id="UP000008144">
    <property type="component" value="Unassembled WGS sequence"/>
</dbReference>
<dbReference type="InParanoid" id="H2XQL5"/>
<dbReference type="HOGENOM" id="CLU_3350803_0_0_1"/>
<reference evidence="2" key="1">
    <citation type="journal article" date="2002" name="Science">
        <title>The draft genome of Ciona intestinalis: insights into chordate and vertebrate origins.</title>
        <authorList>
            <person name="Dehal P."/>
            <person name="Satou Y."/>
            <person name="Campbell R.K."/>
            <person name="Chapman J."/>
            <person name="Degnan B."/>
            <person name="De Tomaso A."/>
            <person name="Davidson B."/>
            <person name="Di Gregorio A."/>
            <person name="Gelpke M."/>
            <person name="Goodstein D.M."/>
            <person name="Harafuji N."/>
            <person name="Hastings K.E."/>
            <person name="Ho I."/>
            <person name="Hotta K."/>
            <person name="Huang W."/>
            <person name="Kawashima T."/>
            <person name="Lemaire P."/>
            <person name="Martinez D."/>
            <person name="Meinertzhagen I.A."/>
            <person name="Necula S."/>
            <person name="Nonaka M."/>
            <person name="Putnam N."/>
            <person name="Rash S."/>
            <person name="Saiga H."/>
            <person name="Satake M."/>
            <person name="Terry A."/>
            <person name="Yamada L."/>
            <person name="Wang H.G."/>
            <person name="Awazu S."/>
            <person name="Azumi K."/>
            <person name="Boore J."/>
            <person name="Branno M."/>
            <person name="Chin-Bow S."/>
            <person name="DeSantis R."/>
            <person name="Doyle S."/>
            <person name="Francino P."/>
            <person name="Keys D.N."/>
            <person name="Haga S."/>
            <person name="Hayashi H."/>
            <person name="Hino K."/>
            <person name="Imai K.S."/>
            <person name="Inaba K."/>
            <person name="Kano S."/>
            <person name="Kobayashi K."/>
            <person name="Kobayashi M."/>
            <person name="Lee B.I."/>
            <person name="Makabe K.W."/>
            <person name="Manohar C."/>
            <person name="Matassi G."/>
            <person name="Medina M."/>
            <person name="Mochizuki Y."/>
            <person name="Mount S."/>
            <person name="Morishita T."/>
            <person name="Miura S."/>
            <person name="Nakayama A."/>
            <person name="Nishizaka S."/>
            <person name="Nomoto H."/>
            <person name="Ohta F."/>
            <person name="Oishi K."/>
            <person name="Rigoutsos I."/>
            <person name="Sano M."/>
            <person name="Sasaki A."/>
            <person name="Sasakura Y."/>
            <person name="Shoguchi E."/>
            <person name="Shin-i T."/>
            <person name="Spagnuolo A."/>
            <person name="Stainier D."/>
            <person name="Suzuki M.M."/>
            <person name="Tassy O."/>
            <person name="Takatori N."/>
            <person name="Tokuoka M."/>
            <person name="Yagi K."/>
            <person name="Yoshizaki F."/>
            <person name="Wada S."/>
            <person name="Zhang C."/>
            <person name="Hyatt P.D."/>
            <person name="Larimer F."/>
            <person name="Detter C."/>
            <person name="Doggett N."/>
            <person name="Glavina T."/>
            <person name="Hawkins T."/>
            <person name="Richardson P."/>
            <person name="Lucas S."/>
            <person name="Kohara Y."/>
            <person name="Levine M."/>
            <person name="Satoh N."/>
            <person name="Rokhsar D.S."/>
        </authorList>
    </citation>
    <scope>NUCLEOTIDE SEQUENCE [LARGE SCALE GENOMIC DNA]</scope>
</reference>
<sequence length="37" mass="4262">MVTLNLKKVGAYGWTKSKIYNNKCDLALIEYMNIIDP</sequence>